<protein>
    <recommendedName>
        <fullName evidence="4">DNA-binding protein</fullName>
    </recommendedName>
</protein>
<evidence type="ECO:0000256" key="1">
    <source>
        <dbReference type="SAM" id="MobiDB-lite"/>
    </source>
</evidence>
<evidence type="ECO:0000313" key="2">
    <source>
        <dbReference type="EMBL" id="PZV38543.1"/>
    </source>
</evidence>
<gene>
    <name evidence="2" type="ORF">B5V02_10845</name>
</gene>
<evidence type="ECO:0000313" key="3">
    <source>
        <dbReference type="Proteomes" id="UP000248616"/>
    </source>
</evidence>
<organism evidence="2 3">
    <name type="scientific">Mesorhizobium kowhaii</name>
    <dbReference type="NCBI Taxonomy" id="1300272"/>
    <lineage>
        <taxon>Bacteria</taxon>
        <taxon>Pseudomonadati</taxon>
        <taxon>Pseudomonadota</taxon>
        <taxon>Alphaproteobacteria</taxon>
        <taxon>Hyphomicrobiales</taxon>
        <taxon>Phyllobacteriaceae</taxon>
        <taxon>Mesorhizobium</taxon>
    </lineage>
</organism>
<keyword evidence="3" id="KW-1185">Reference proteome</keyword>
<reference evidence="3" key="1">
    <citation type="submission" date="2017-03" db="EMBL/GenBank/DDBJ databases">
        <authorList>
            <person name="Safronova V.I."/>
            <person name="Sazanova A.L."/>
            <person name="Chirak E.R."/>
        </authorList>
    </citation>
    <scope>NUCLEOTIDE SEQUENCE [LARGE SCALE GENOMIC DNA]</scope>
    <source>
        <strain evidence="3">Ach-343</strain>
    </source>
</reference>
<comment type="caution">
    <text evidence="2">The sequence shown here is derived from an EMBL/GenBank/DDBJ whole genome shotgun (WGS) entry which is preliminary data.</text>
</comment>
<dbReference type="RefSeq" id="WP_111544229.1">
    <property type="nucleotide sequence ID" value="NZ_MZXV01000026.1"/>
</dbReference>
<name>A0A2W7CPR3_9HYPH</name>
<sequence>MSDGKESERRSGVSIRDAARETGIPEKRLRRAAENGEVKTVEFGGVEKLPISEVERLKKLYA</sequence>
<dbReference type="EMBL" id="MZXV01000026">
    <property type="protein sequence ID" value="PZV38543.1"/>
    <property type="molecule type" value="Genomic_DNA"/>
</dbReference>
<feature type="region of interest" description="Disordered" evidence="1">
    <location>
        <begin position="1"/>
        <end position="31"/>
    </location>
</feature>
<dbReference type="Proteomes" id="UP000248616">
    <property type="component" value="Unassembled WGS sequence"/>
</dbReference>
<dbReference type="AlphaFoldDB" id="A0A2W7CPR3"/>
<accession>A0A2W7CPR3</accession>
<evidence type="ECO:0008006" key="4">
    <source>
        <dbReference type="Google" id="ProtNLM"/>
    </source>
</evidence>
<proteinExistence type="predicted"/>